<name>A0A6M5YX09_9BACT</name>
<dbReference type="EMBL" id="CP053452">
    <property type="protein sequence ID" value="QJW98647.1"/>
    <property type="molecule type" value="Genomic_DNA"/>
</dbReference>
<sequence length="93" mass="10210">MSGFVRNKRAGAVMTLPKWNSDWEQPDPLRGKRGWSRRHYAALGVAAALLFATFAVLAPAIVRARQKEATLDRAYKDLEAAMGLGVSGTLQPR</sequence>
<feature type="transmembrane region" description="Helical" evidence="1">
    <location>
        <begin position="40"/>
        <end position="62"/>
    </location>
</feature>
<proteinExistence type="predicted"/>
<gene>
    <name evidence="2" type="ORF">FTUN_6242</name>
</gene>
<accession>A0A6M5YX09</accession>
<evidence type="ECO:0000313" key="2">
    <source>
        <dbReference type="EMBL" id="QJW98647.1"/>
    </source>
</evidence>
<dbReference type="AlphaFoldDB" id="A0A6M5YX09"/>
<evidence type="ECO:0000313" key="3">
    <source>
        <dbReference type="Proteomes" id="UP000503447"/>
    </source>
</evidence>
<keyword evidence="1" id="KW-0472">Membrane</keyword>
<dbReference type="Proteomes" id="UP000503447">
    <property type="component" value="Chromosome"/>
</dbReference>
<dbReference type="KEGG" id="ftj:FTUN_6242"/>
<keyword evidence="1" id="KW-1133">Transmembrane helix</keyword>
<protein>
    <submittedName>
        <fullName evidence="2">Uncharacterized protein</fullName>
    </submittedName>
</protein>
<organism evidence="2 3">
    <name type="scientific">Frigoriglobus tundricola</name>
    <dbReference type="NCBI Taxonomy" id="2774151"/>
    <lineage>
        <taxon>Bacteria</taxon>
        <taxon>Pseudomonadati</taxon>
        <taxon>Planctomycetota</taxon>
        <taxon>Planctomycetia</taxon>
        <taxon>Gemmatales</taxon>
        <taxon>Gemmataceae</taxon>
        <taxon>Frigoriglobus</taxon>
    </lineage>
</organism>
<reference evidence="3" key="1">
    <citation type="submission" date="2020-05" db="EMBL/GenBank/DDBJ databases">
        <title>Frigoriglobus tundricola gen. nov., sp. nov., a psychrotolerant cellulolytic planctomycete of the family Gemmataceae with two divergent copies of 16S rRNA gene.</title>
        <authorList>
            <person name="Kulichevskaya I.S."/>
            <person name="Ivanova A.A."/>
            <person name="Naumoff D.G."/>
            <person name="Beletsky A.V."/>
            <person name="Rijpstra W.I.C."/>
            <person name="Sinninghe Damste J.S."/>
            <person name="Mardanov A.V."/>
            <person name="Ravin N.V."/>
            <person name="Dedysh S.N."/>
        </authorList>
    </citation>
    <scope>NUCLEOTIDE SEQUENCE [LARGE SCALE GENOMIC DNA]</scope>
    <source>
        <strain evidence="3">PL17</strain>
    </source>
</reference>
<keyword evidence="1" id="KW-0812">Transmembrane</keyword>
<evidence type="ECO:0000256" key="1">
    <source>
        <dbReference type="SAM" id="Phobius"/>
    </source>
</evidence>
<keyword evidence="3" id="KW-1185">Reference proteome</keyword>